<dbReference type="AlphaFoldDB" id="A0A9Q6S2Q1"/>
<proteinExistence type="predicted"/>
<evidence type="ECO:0000259" key="1">
    <source>
        <dbReference type="Pfam" id="PF12728"/>
    </source>
</evidence>
<dbReference type="Pfam" id="PF12728">
    <property type="entry name" value="HTH_17"/>
    <property type="match status" value="1"/>
</dbReference>
<dbReference type="InterPro" id="IPR041657">
    <property type="entry name" value="HTH_17"/>
</dbReference>
<reference evidence="2 3" key="1">
    <citation type="journal article" date="2014" name="Genome Announc.">
        <title>Draft Genome Sequence of the Haloacid-Degrading Burkholderia caribensis Strain MBA4.</title>
        <authorList>
            <person name="Pan Y."/>
            <person name="Kong K.F."/>
            <person name="Tsang J.S."/>
        </authorList>
    </citation>
    <scope>NUCLEOTIDE SEQUENCE [LARGE SCALE GENOMIC DNA]</scope>
    <source>
        <strain evidence="2 3">852011</strain>
    </source>
</reference>
<organism evidence="2 3">
    <name type="scientific">Paraburkholderia caribensis</name>
    <dbReference type="NCBI Taxonomy" id="75105"/>
    <lineage>
        <taxon>Bacteria</taxon>
        <taxon>Pseudomonadati</taxon>
        <taxon>Pseudomonadota</taxon>
        <taxon>Betaproteobacteria</taxon>
        <taxon>Burkholderiales</taxon>
        <taxon>Burkholderiaceae</taxon>
        <taxon>Paraburkholderia</taxon>
    </lineage>
</organism>
<dbReference type="RefSeq" id="WP_176956935.1">
    <property type="nucleotide sequence ID" value="NZ_CP015958.1"/>
</dbReference>
<sequence>MNDELRIAIRAVQLYAERHPRPPQVTITQAAEMLGLSRHTVSKMVRAGQFKLNRCGMIPVEQIDAALQPV</sequence>
<name>A0A9Q6S2Q1_9BURK</name>
<feature type="domain" description="Helix-turn-helix" evidence="1">
    <location>
        <begin position="26"/>
        <end position="66"/>
    </location>
</feature>
<dbReference type="Proteomes" id="UP000509548">
    <property type="component" value="Chromosome 1"/>
</dbReference>
<gene>
    <name evidence="2" type="ORF">A9O66_14455</name>
</gene>
<evidence type="ECO:0000313" key="3">
    <source>
        <dbReference type="Proteomes" id="UP000509548"/>
    </source>
</evidence>
<protein>
    <recommendedName>
        <fullName evidence="1">Helix-turn-helix domain-containing protein</fullName>
    </recommendedName>
</protein>
<dbReference type="EMBL" id="CP015958">
    <property type="protein sequence ID" value="QLB63478.1"/>
    <property type="molecule type" value="Genomic_DNA"/>
</dbReference>
<accession>A0A9Q6S2Q1</accession>
<evidence type="ECO:0000313" key="2">
    <source>
        <dbReference type="EMBL" id="QLB63478.1"/>
    </source>
</evidence>